<dbReference type="EMBL" id="CAFBMW010000004">
    <property type="protein sequence ID" value="CAB4923359.1"/>
    <property type="molecule type" value="Genomic_DNA"/>
</dbReference>
<dbReference type="AlphaFoldDB" id="A0A6J7HYR0"/>
<reference evidence="1" key="1">
    <citation type="submission" date="2020-05" db="EMBL/GenBank/DDBJ databases">
        <authorList>
            <person name="Chiriac C."/>
            <person name="Salcher M."/>
            <person name="Ghai R."/>
            <person name="Kavagutti S V."/>
        </authorList>
    </citation>
    <scope>NUCLEOTIDE SEQUENCE</scope>
</reference>
<organism evidence="1">
    <name type="scientific">freshwater metagenome</name>
    <dbReference type="NCBI Taxonomy" id="449393"/>
    <lineage>
        <taxon>unclassified sequences</taxon>
        <taxon>metagenomes</taxon>
        <taxon>ecological metagenomes</taxon>
    </lineage>
</organism>
<accession>A0A6J7HYR0</accession>
<name>A0A6J7HYR0_9ZZZZ</name>
<protein>
    <submittedName>
        <fullName evidence="1">Unannotated protein</fullName>
    </submittedName>
</protein>
<evidence type="ECO:0000313" key="1">
    <source>
        <dbReference type="EMBL" id="CAB4923359.1"/>
    </source>
</evidence>
<gene>
    <name evidence="1" type="ORF">UFOPK3662_00761</name>
</gene>
<proteinExistence type="predicted"/>
<sequence length="224" mass="24356">MRTSRLVTGVVAASLLGATPLALAAPAEARETWSTTTTAEASADLVEFGEQVDIGLEVDSATGSSPVVGTSTLYARRAGTADWVAVATNSSPGADFLDVAPRMTTTYKVVYGGGTESDTVKGDRYASSESAPFTVAVKRRITHPSAGFVLEGRVTPRYRRKPVRIRASRDQETGYELVRVVRTDRRGRYSFRLPQRSGTWYWIISVRGDKRFRGAAFGYETSVF</sequence>